<sequence length="130" mass="14559">MDVLAIILYLFVFALLITAISGLAFKTHGPWGSYWPSFLLTFLFIWVVSLWTEPVGPVYYGVSWVPIIFAGVIMAILLAAVTPPQLRRQRKIILKDNKEDRNPGTAIALGILFWVVIIILIVGIIAKYTV</sequence>
<feature type="transmembrane region" description="Helical" evidence="1">
    <location>
        <begin position="58"/>
        <end position="82"/>
    </location>
</feature>
<evidence type="ECO:0000313" key="3">
    <source>
        <dbReference type="Proteomes" id="UP000662783"/>
    </source>
</evidence>
<feature type="transmembrane region" description="Helical" evidence="1">
    <location>
        <begin position="32"/>
        <end position="52"/>
    </location>
</feature>
<evidence type="ECO:0000313" key="2">
    <source>
        <dbReference type="EMBL" id="QSE95895.1"/>
    </source>
</evidence>
<gene>
    <name evidence="2" type="ORF">JR347_09705</name>
</gene>
<dbReference type="AlphaFoldDB" id="A0A974WDW5"/>
<dbReference type="Proteomes" id="UP000662783">
    <property type="component" value="Chromosome"/>
</dbReference>
<evidence type="ECO:0000256" key="1">
    <source>
        <dbReference type="SAM" id="Phobius"/>
    </source>
</evidence>
<proteinExistence type="predicted"/>
<reference evidence="2" key="1">
    <citation type="submission" date="2021-02" db="EMBL/GenBank/DDBJ databases">
        <title>Fulvivirga sp. S481 isolated from sea water.</title>
        <authorList>
            <person name="Bae S.S."/>
            <person name="Baek K."/>
        </authorList>
    </citation>
    <scope>NUCLEOTIDE SEQUENCE</scope>
    <source>
        <strain evidence="2">S481</strain>
    </source>
</reference>
<accession>A0A974WDW5</accession>
<dbReference type="EMBL" id="CP070608">
    <property type="protein sequence ID" value="QSE95895.1"/>
    <property type="molecule type" value="Genomic_DNA"/>
</dbReference>
<dbReference type="RefSeq" id="WP_205720408.1">
    <property type="nucleotide sequence ID" value="NZ_CP070608.1"/>
</dbReference>
<dbReference type="KEGG" id="fuv:JR347_09705"/>
<keyword evidence="1" id="KW-0472">Membrane</keyword>
<protein>
    <submittedName>
        <fullName evidence="2">Uncharacterized protein</fullName>
    </submittedName>
</protein>
<keyword evidence="3" id="KW-1185">Reference proteome</keyword>
<keyword evidence="1" id="KW-0812">Transmembrane</keyword>
<feature type="transmembrane region" description="Helical" evidence="1">
    <location>
        <begin position="6"/>
        <end position="25"/>
    </location>
</feature>
<organism evidence="2 3">
    <name type="scientific">Fulvivirga lutea</name>
    <dbReference type="NCBI Taxonomy" id="2810512"/>
    <lineage>
        <taxon>Bacteria</taxon>
        <taxon>Pseudomonadati</taxon>
        <taxon>Bacteroidota</taxon>
        <taxon>Cytophagia</taxon>
        <taxon>Cytophagales</taxon>
        <taxon>Fulvivirgaceae</taxon>
        <taxon>Fulvivirga</taxon>
    </lineage>
</organism>
<name>A0A974WDW5_9BACT</name>
<feature type="transmembrane region" description="Helical" evidence="1">
    <location>
        <begin position="103"/>
        <end position="126"/>
    </location>
</feature>
<keyword evidence="1" id="KW-1133">Transmembrane helix</keyword>